<sequence>MNQPTNSTPEPSFDSESLLLRIRETHAATQSRLNDHLAELATIQQNLNACVHEKLANIQNETGFEFNLRVTEILDMENMKGVQQDKAEDKLKSFYAALMSSFDQFFEDSGSSNVAGAL</sequence>
<dbReference type="Proteomes" id="UP000193642">
    <property type="component" value="Unassembled WGS sequence"/>
</dbReference>
<evidence type="ECO:0000313" key="2">
    <source>
        <dbReference type="Proteomes" id="UP000193642"/>
    </source>
</evidence>
<name>A0A1Y2CUM6_9FUNG</name>
<organism evidence="1 2">
    <name type="scientific">Rhizoclosmatium globosum</name>
    <dbReference type="NCBI Taxonomy" id="329046"/>
    <lineage>
        <taxon>Eukaryota</taxon>
        <taxon>Fungi</taxon>
        <taxon>Fungi incertae sedis</taxon>
        <taxon>Chytridiomycota</taxon>
        <taxon>Chytridiomycota incertae sedis</taxon>
        <taxon>Chytridiomycetes</taxon>
        <taxon>Chytridiales</taxon>
        <taxon>Chytriomycetaceae</taxon>
        <taxon>Rhizoclosmatium</taxon>
    </lineage>
</organism>
<accession>A0A1Y2CUM6</accession>
<proteinExistence type="predicted"/>
<dbReference type="OrthoDB" id="2106629at2759"/>
<evidence type="ECO:0000313" key="1">
    <source>
        <dbReference type="EMBL" id="ORY50741.1"/>
    </source>
</evidence>
<reference evidence="1 2" key="1">
    <citation type="submission" date="2016-07" db="EMBL/GenBank/DDBJ databases">
        <title>Pervasive Adenine N6-methylation of Active Genes in Fungi.</title>
        <authorList>
            <consortium name="DOE Joint Genome Institute"/>
            <person name="Mondo S.J."/>
            <person name="Dannebaum R.O."/>
            <person name="Kuo R.C."/>
            <person name="Labutti K."/>
            <person name="Haridas S."/>
            <person name="Kuo A."/>
            <person name="Salamov A."/>
            <person name="Ahrendt S.R."/>
            <person name="Lipzen A."/>
            <person name="Sullivan W."/>
            <person name="Andreopoulos W.B."/>
            <person name="Clum A."/>
            <person name="Lindquist E."/>
            <person name="Daum C."/>
            <person name="Ramamoorthy G.K."/>
            <person name="Gryganskyi A."/>
            <person name="Culley D."/>
            <person name="Magnuson J.K."/>
            <person name="James T.Y."/>
            <person name="O'Malley M.A."/>
            <person name="Stajich J.E."/>
            <person name="Spatafora J.W."/>
            <person name="Visel A."/>
            <person name="Grigoriev I.V."/>
        </authorList>
    </citation>
    <scope>NUCLEOTIDE SEQUENCE [LARGE SCALE GENOMIC DNA]</scope>
    <source>
        <strain evidence="1 2">JEL800</strain>
    </source>
</reference>
<comment type="caution">
    <text evidence="1">The sequence shown here is derived from an EMBL/GenBank/DDBJ whole genome shotgun (WGS) entry which is preliminary data.</text>
</comment>
<protein>
    <submittedName>
        <fullName evidence="1">Uncharacterized protein</fullName>
    </submittedName>
</protein>
<feature type="non-terminal residue" evidence="1">
    <location>
        <position position="1"/>
    </location>
</feature>
<dbReference type="AlphaFoldDB" id="A0A1Y2CUM6"/>
<dbReference type="EMBL" id="MCGO01000006">
    <property type="protein sequence ID" value="ORY50741.1"/>
    <property type="molecule type" value="Genomic_DNA"/>
</dbReference>
<gene>
    <name evidence="1" type="ORF">BCR33DRAFT_846465</name>
</gene>
<keyword evidence="2" id="KW-1185">Reference proteome</keyword>